<dbReference type="AlphaFoldDB" id="A0A0K2U1S7"/>
<protein>
    <submittedName>
        <fullName evidence="1">Uncharacterized protein</fullName>
    </submittedName>
</protein>
<accession>A0A0K2U1S7</accession>
<sequence>MHILYFFNNNYRINETFPLVLSRRVLHARKRRLGGNATSSVSTITATRGYEPYIVDQNAFRLFSAKNILFCRIMHQVKKLVFDVSSFLSEVVNSKAEGNPR</sequence>
<name>A0A0K2U1S7_LEPSM</name>
<evidence type="ECO:0000313" key="1">
    <source>
        <dbReference type="EMBL" id="CDW31611.1"/>
    </source>
</evidence>
<dbReference type="EMBL" id="HACA01014250">
    <property type="protein sequence ID" value="CDW31611.1"/>
    <property type="molecule type" value="Transcribed_RNA"/>
</dbReference>
<reference evidence="1" key="1">
    <citation type="submission" date="2014-05" db="EMBL/GenBank/DDBJ databases">
        <authorList>
            <person name="Chronopoulou M."/>
        </authorList>
    </citation>
    <scope>NUCLEOTIDE SEQUENCE</scope>
    <source>
        <tissue evidence="1">Whole organism</tissue>
    </source>
</reference>
<proteinExistence type="predicted"/>
<organism evidence="1">
    <name type="scientific">Lepeophtheirus salmonis</name>
    <name type="common">Salmon louse</name>
    <name type="synonym">Caligus salmonis</name>
    <dbReference type="NCBI Taxonomy" id="72036"/>
    <lineage>
        <taxon>Eukaryota</taxon>
        <taxon>Metazoa</taxon>
        <taxon>Ecdysozoa</taxon>
        <taxon>Arthropoda</taxon>
        <taxon>Crustacea</taxon>
        <taxon>Multicrustacea</taxon>
        <taxon>Hexanauplia</taxon>
        <taxon>Copepoda</taxon>
        <taxon>Siphonostomatoida</taxon>
        <taxon>Caligidae</taxon>
        <taxon>Lepeophtheirus</taxon>
    </lineage>
</organism>